<dbReference type="AlphaFoldDB" id="A0A9W9KJP5"/>
<organism evidence="2 3">
    <name type="scientific">Penicillium angulare</name>
    <dbReference type="NCBI Taxonomy" id="116970"/>
    <lineage>
        <taxon>Eukaryota</taxon>
        <taxon>Fungi</taxon>
        <taxon>Dikarya</taxon>
        <taxon>Ascomycota</taxon>
        <taxon>Pezizomycotina</taxon>
        <taxon>Eurotiomycetes</taxon>
        <taxon>Eurotiomycetidae</taxon>
        <taxon>Eurotiales</taxon>
        <taxon>Aspergillaceae</taxon>
        <taxon>Penicillium</taxon>
    </lineage>
</organism>
<evidence type="ECO:0000313" key="2">
    <source>
        <dbReference type="EMBL" id="KAJ5109154.1"/>
    </source>
</evidence>
<evidence type="ECO:0000256" key="1">
    <source>
        <dbReference type="SAM" id="MobiDB-lite"/>
    </source>
</evidence>
<feature type="region of interest" description="Disordered" evidence="1">
    <location>
        <begin position="1"/>
        <end position="29"/>
    </location>
</feature>
<evidence type="ECO:0000313" key="3">
    <source>
        <dbReference type="Proteomes" id="UP001149165"/>
    </source>
</evidence>
<proteinExistence type="predicted"/>
<reference evidence="2" key="2">
    <citation type="journal article" date="2023" name="IMA Fungus">
        <title>Comparative genomic study of the Penicillium genus elucidates a diverse pangenome and 15 lateral gene transfer events.</title>
        <authorList>
            <person name="Petersen C."/>
            <person name="Sorensen T."/>
            <person name="Nielsen M.R."/>
            <person name="Sondergaard T.E."/>
            <person name="Sorensen J.L."/>
            <person name="Fitzpatrick D.A."/>
            <person name="Frisvad J.C."/>
            <person name="Nielsen K.L."/>
        </authorList>
    </citation>
    <scope>NUCLEOTIDE SEQUENCE</scope>
    <source>
        <strain evidence="2">IBT 30069</strain>
    </source>
</reference>
<accession>A0A9W9KJP5</accession>
<gene>
    <name evidence="2" type="ORF">N7456_005829</name>
</gene>
<protein>
    <submittedName>
        <fullName evidence="2">Uncharacterized protein</fullName>
    </submittedName>
</protein>
<dbReference type="Proteomes" id="UP001149165">
    <property type="component" value="Unassembled WGS sequence"/>
</dbReference>
<comment type="caution">
    <text evidence="2">The sequence shown here is derived from an EMBL/GenBank/DDBJ whole genome shotgun (WGS) entry which is preliminary data.</text>
</comment>
<dbReference type="EMBL" id="JAPQKH010000003">
    <property type="protein sequence ID" value="KAJ5109154.1"/>
    <property type="molecule type" value="Genomic_DNA"/>
</dbReference>
<name>A0A9W9KJP5_9EURO</name>
<reference evidence="2" key="1">
    <citation type="submission" date="2022-11" db="EMBL/GenBank/DDBJ databases">
        <authorList>
            <person name="Petersen C."/>
        </authorList>
    </citation>
    <scope>NUCLEOTIDE SEQUENCE</scope>
    <source>
        <strain evidence="2">IBT 30069</strain>
    </source>
</reference>
<sequence>MSVDSTTDSESPKCLSPTPTTQEASETPGAHFTTYGEYLEANRHLFHAFSLPAAPPRNLYLGEDMPHDQDHRLSGHICAIDIASDGSISCMDLEPTGNLVGSVIVNNPCQKSYREQVRCVSAELRTRIVIADRVLNPFFLASFGLEYEFDPEIVLAYLESDGMTSSSKLEYYHMSQIPPVKVPLQSCSKSRKKVLDLGILALLRSYPEPQ</sequence>
<keyword evidence="3" id="KW-1185">Reference proteome</keyword>